<dbReference type="EMBL" id="FZOA01000009">
    <property type="protein sequence ID" value="SNS00003.1"/>
    <property type="molecule type" value="Genomic_DNA"/>
</dbReference>
<dbReference type="Pfam" id="PF20437">
    <property type="entry name" value="LonC_helical"/>
    <property type="match status" value="1"/>
</dbReference>
<organism evidence="4 5">
    <name type="scientific">Methylobacillus rhizosphaerae</name>
    <dbReference type="NCBI Taxonomy" id="551994"/>
    <lineage>
        <taxon>Bacteria</taxon>
        <taxon>Pseudomonadati</taxon>
        <taxon>Pseudomonadota</taxon>
        <taxon>Betaproteobacteria</taxon>
        <taxon>Nitrosomonadales</taxon>
        <taxon>Methylophilaceae</taxon>
        <taxon>Methylobacillus</taxon>
    </lineage>
</organism>
<dbReference type="InterPro" id="IPR041699">
    <property type="entry name" value="AAA_32"/>
</dbReference>
<evidence type="ECO:0000256" key="1">
    <source>
        <dbReference type="ARBA" id="ARBA00022670"/>
    </source>
</evidence>
<dbReference type="OrthoDB" id="9758568at2"/>
<dbReference type="PANTHER" id="PTHR10046">
    <property type="entry name" value="ATP DEPENDENT LON PROTEASE FAMILY MEMBER"/>
    <property type="match status" value="1"/>
</dbReference>
<dbReference type="Pfam" id="PF20436">
    <property type="entry name" value="LonB_AAA-LID"/>
    <property type="match status" value="1"/>
</dbReference>
<gene>
    <name evidence="4" type="ORF">SAMN05192560_2166</name>
</gene>
<dbReference type="InterPro" id="IPR014721">
    <property type="entry name" value="Ribsml_uS5_D2-typ_fold_subgr"/>
</dbReference>
<protein>
    <recommendedName>
        <fullName evidence="2">endopeptidase La</fullName>
        <ecNumber evidence="2">3.4.21.53</ecNumber>
    </recommendedName>
</protein>
<dbReference type="GO" id="GO:0004252">
    <property type="term" value="F:serine-type endopeptidase activity"/>
    <property type="evidence" value="ECO:0007669"/>
    <property type="project" value="UniProtKB-UniRule"/>
</dbReference>
<accession>A0A239AYG5</accession>
<comment type="similarity">
    <text evidence="2">Belongs to the peptidase S16 family.</text>
</comment>
<proteinExistence type="inferred from homology"/>
<dbReference type="Gene3D" id="3.30.230.10">
    <property type="match status" value="1"/>
</dbReference>
<dbReference type="SUPFAM" id="SSF54211">
    <property type="entry name" value="Ribosomal protein S5 domain 2-like"/>
    <property type="match status" value="1"/>
</dbReference>
<keyword evidence="2" id="KW-0720">Serine protease</keyword>
<dbReference type="RefSeq" id="WP_089376231.1">
    <property type="nucleotide sequence ID" value="NZ_FZOA01000009.1"/>
</dbReference>
<sequence length="722" mass="79410">MLSKLTPSQLNISIDPQTLGFSNTLELLTETQATTSSWIGQNRAFAAASTGMRMQHAGHHILVIGEPRSGRTTLIRNMAENELAHQPLPPDLVYLLNVQVPEKPYLLRLKAGKGNELRQLLDQIVRRQLRIIPELLQSGRVSQAEGQGDDPVLLQLAETKLKLYLEQEFAQVRERMQDSVLDTALFEHWIAQLTQEVLDNLDVFASATGSESDGMLEAFCGRFRANVLVNNSGLTGAPVIYDDDPSYASLFGGIESASEQQVADFMRFRAGKLLCANGGVLLLHLEDILTDQQQGANSILDKLMRVLRNRKLQIEDAASVSANAALNPLVSEAVSLDLKLILIASREDYYHLHEQHGAFLENFSVQVEFAESMLAGADAYHELARYIAHVCHNHHLPHFTAPAVARLLQILHEWEEDQARVSLQLGRLIPLLQEIAALTAAGNFADVAEVELVLSAVHNRHGYAEQQIRESILDGELVINVHGHEAGRINGLTHIDVGSAAFGSPVQISARCYPGRQGVINIDREVKMTGPQHDKGMFILQNWLAATFAQQAPLTLNASLVFEQEYHGVEGDSASCAELYALLSSLSGLPLLQGIAVTGALNQHGDVLPVGGINEKIEGHFRLCEKLGLDGQQGVLLPARNARHVLLHKDIVRAVADGKFHIYTMEHVLDGIAHLTGMPAGSPDRQGMYPDETVLGRVQHTLQAYQGIYQRNHQFSVKPSHE</sequence>
<evidence type="ECO:0000256" key="2">
    <source>
        <dbReference type="PROSITE-ProRule" id="PRU01122"/>
    </source>
</evidence>
<feature type="domain" description="Lon proteolytic" evidence="3">
    <location>
        <begin position="483"/>
        <end position="678"/>
    </location>
</feature>
<dbReference type="PROSITE" id="PS51786">
    <property type="entry name" value="LON_PROTEOLYTIC"/>
    <property type="match status" value="1"/>
</dbReference>
<dbReference type="InterPro" id="IPR027065">
    <property type="entry name" value="Lon_Prtase"/>
</dbReference>
<dbReference type="Proteomes" id="UP000198305">
    <property type="component" value="Unassembled WGS sequence"/>
</dbReference>
<keyword evidence="2" id="KW-0378">Hydrolase</keyword>
<name>A0A239AYG5_9PROT</name>
<evidence type="ECO:0000313" key="5">
    <source>
        <dbReference type="Proteomes" id="UP000198305"/>
    </source>
</evidence>
<evidence type="ECO:0000313" key="4">
    <source>
        <dbReference type="EMBL" id="SNS00003.1"/>
    </source>
</evidence>
<dbReference type="GO" id="GO:0006508">
    <property type="term" value="P:proteolysis"/>
    <property type="evidence" value="ECO:0007669"/>
    <property type="project" value="UniProtKB-KW"/>
</dbReference>
<dbReference type="GO" id="GO:0030163">
    <property type="term" value="P:protein catabolic process"/>
    <property type="evidence" value="ECO:0007669"/>
    <property type="project" value="InterPro"/>
</dbReference>
<dbReference type="GO" id="GO:0004176">
    <property type="term" value="F:ATP-dependent peptidase activity"/>
    <property type="evidence" value="ECO:0007669"/>
    <property type="project" value="UniProtKB-UniRule"/>
</dbReference>
<dbReference type="PRINTS" id="PR00830">
    <property type="entry name" value="ENDOLAPTASE"/>
</dbReference>
<feature type="active site" evidence="2">
    <location>
        <position position="573"/>
    </location>
</feature>
<dbReference type="Gene3D" id="3.40.50.300">
    <property type="entry name" value="P-loop containing nucleotide triphosphate hydrolases"/>
    <property type="match status" value="1"/>
</dbReference>
<dbReference type="SUPFAM" id="SSF52540">
    <property type="entry name" value="P-loop containing nucleoside triphosphate hydrolases"/>
    <property type="match status" value="1"/>
</dbReference>
<dbReference type="AlphaFoldDB" id="A0A239AYG5"/>
<dbReference type="Pfam" id="PF05362">
    <property type="entry name" value="Lon_C"/>
    <property type="match status" value="1"/>
</dbReference>
<dbReference type="Gene3D" id="1.10.8.60">
    <property type="match status" value="1"/>
</dbReference>
<dbReference type="InterPro" id="IPR020568">
    <property type="entry name" value="Ribosomal_Su5_D2-typ_SF"/>
</dbReference>
<dbReference type="GO" id="GO:0005524">
    <property type="term" value="F:ATP binding"/>
    <property type="evidence" value="ECO:0007669"/>
    <property type="project" value="InterPro"/>
</dbReference>
<dbReference type="InterPro" id="IPR046843">
    <property type="entry name" value="LonB_AAA-LID"/>
</dbReference>
<keyword evidence="1 2" id="KW-0645">Protease</keyword>
<keyword evidence="5" id="KW-1185">Reference proteome</keyword>
<feature type="active site" evidence="2">
    <location>
        <position position="616"/>
    </location>
</feature>
<dbReference type="InterPro" id="IPR027417">
    <property type="entry name" value="P-loop_NTPase"/>
</dbReference>
<dbReference type="InterPro" id="IPR008269">
    <property type="entry name" value="Lon_proteolytic"/>
</dbReference>
<comment type="catalytic activity">
    <reaction evidence="2">
        <text>Hydrolysis of proteins in presence of ATP.</text>
        <dbReference type="EC" id="3.4.21.53"/>
    </reaction>
</comment>
<dbReference type="EC" id="3.4.21.53" evidence="2"/>
<evidence type="ECO:0000259" key="3">
    <source>
        <dbReference type="PROSITE" id="PS51786"/>
    </source>
</evidence>
<dbReference type="Pfam" id="PF13654">
    <property type="entry name" value="AAA_32"/>
    <property type="match status" value="1"/>
</dbReference>
<dbReference type="InterPro" id="IPR046844">
    <property type="entry name" value="Lon-like_helical"/>
</dbReference>
<reference evidence="5" key="1">
    <citation type="submission" date="2017-06" db="EMBL/GenBank/DDBJ databases">
        <authorList>
            <person name="Varghese N."/>
            <person name="Submissions S."/>
        </authorList>
    </citation>
    <scope>NUCLEOTIDE SEQUENCE [LARGE SCALE GENOMIC DNA]</scope>
    <source>
        <strain evidence="5">Ca-68</strain>
    </source>
</reference>